<evidence type="ECO:0000313" key="3">
    <source>
        <dbReference type="Proteomes" id="UP000012589"/>
    </source>
</evidence>
<dbReference type="EMBL" id="AQFT01000100">
    <property type="protein sequence ID" value="EMZ24128.1"/>
    <property type="molecule type" value="Genomic_DNA"/>
</dbReference>
<gene>
    <name evidence="2" type="ORF">C823_03392</name>
</gene>
<sequence length="209" mass="23973">MEALCMLSLNRPDAVPELLGKPDFSMTAPEPLLASAYQLLGRNKEAKGILQIGIYYHMIVMMNLFSIYLGLCLDDEKRFNETYQRAVHMAATFRLERLHPSILLSFYLTVSQGYMKFGDTEKAIDALERYTLLAIGNIYPLHLHGDNFFDLVDDWLEKTLALGDVLPLDSKIIRENISKSIENNKAFFPLQNDPRFQNMIHKLKTLTIN</sequence>
<keyword evidence="1" id="KW-1133">Transmembrane helix</keyword>
<dbReference type="Proteomes" id="UP000012589">
    <property type="component" value="Unassembled WGS sequence"/>
</dbReference>
<evidence type="ECO:0008006" key="4">
    <source>
        <dbReference type="Google" id="ProtNLM"/>
    </source>
</evidence>
<proteinExistence type="predicted"/>
<evidence type="ECO:0000256" key="1">
    <source>
        <dbReference type="SAM" id="Phobius"/>
    </source>
</evidence>
<keyword evidence="1" id="KW-0472">Membrane</keyword>
<feature type="transmembrane region" description="Helical" evidence="1">
    <location>
        <begin position="54"/>
        <end position="73"/>
    </location>
</feature>
<name>N2ACD9_9FIRM</name>
<protein>
    <recommendedName>
        <fullName evidence="4">MalT-like TPR region domain-containing protein</fullName>
    </recommendedName>
</protein>
<dbReference type="eggNOG" id="COG1476">
    <property type="taxonomic scope" value="Bacteria"/>
</dbReference>
<reference evidence="2 3" key="1">
    <citation type="journal article" date="2014" name="Genome Announc.">
        <title>Draft genome sequences of the altered schaedler flora, a defined bacterial community from gnotobiotic mice.</title>
        <authorList>
            <person name="Wannemuehler M.J."/>
            <person name="Overstreet A.M."/>
            <person name="Ward D.V."/>
            <person name="Phillips G.J."/>
        </authorList>
    </citation>
    <scope>NUCLEOTIDE SEQUENCE [LARGE SCALE GENOMIC DNA]</scope>
    <source>
        <strain evidence="2 3">ASF492</strain>
    </source>
</reference>
<dbReference type="HOGENOM" id="CLU_089251_0_0_9"/>
<dbReference type="PATRIC" id="fig|1235802.3.peg.3584"/>
<keyword evidence="3" id="KW-1185">Reference proteome</keyword>
<keyword evidence="1" id="KW-0812">Transmembrane</keyword>
<accession>N2ACD9</accession>
<organism evidence="2 3">
    <name type="scientific">Eubacterium plexicaudatum ASF492</name>
    <dbReference type="NCBI Taxonomy" id="1235802"/>
    <lineage>
        <taxon>Bacteria</taxon>
        <taxon>Bacillati</taxon>
        <taxon>Bacillota</taxon>
        <taxon>Clostridia</taxon>
        <taxon>Eubacteriales</taxon>
        <taxon>Eubacteriaceae</taxon>
        <taxon>Eubacterium</taxon>
    </lineage>
</organism>
<dbReference type="AlphaFoldDB" id="N2ACD9"/>
<dbReference type="STRING" id="1235802.C823_03392"/>
<comment type="caution">
    <text evidence="2">The sequence shown here is derived from an EMBL/GenBank/DDBJ whole genome shotgun (WGS) entry which is preliminary data.</text>
</comment>
<dbReference type="OrthoDB" id="9812495at2"/>
<evidence type="ECO:0000313" key="2">
    <source>
        <dbReference type="EMBL" id="EMZ24128.1"/>
    </source>
</evidence>